<dbReference type="SMART" id="SM00563">
    <property type="entry name" value="PlsC"/>
    <property type="match status" value="1"/>
</dbReference>
<evidence type="ECO:0000256" key="2">
    <source>
        <dbReference type="ARBA" id="ARBA00008655"/>
    </source>
</evidence>
<comment type="similarity">
    <text evidence="2 7">Belongs to the 1-acyl-sn-glycerol-3-phosphate acyltransferase family.</text>
</comment>
<keyword evidence="3 7" id="KW-0444">Lipid biosynthesis</keyword>
<accession>A0ABU9XIZ5</accession>
<reference evidence="10 11" key="1">
    <citation type="submission" date="2024-05" db="EMBL/GenBank/DDBJ databases">
        <authorList>
            <person name="Haq I."/>
            <person name="Ullah Z."/>
            <person name="Ahmad R."/>
            <person name="Li M."/>
            <person name="Tong Y."/>
        </authorList>
    </citation>
    <scope>NUCLEOTIDE SEQUENCE [LARGE SCALE GENOMIC DNA]</scope>
    <source>
        <strain evidence="10 11">16A2E</strain>
    </source>
</reference>
<gene>
    <name evidence="10" type="ORF">ABC228_13665</name>
</gene>
<comment type="domain">
    <text evidence="7">The HXXXXD motif is essential for acyltransferase activity and may constitute the binding site for the phosphate moiety of the glycerol-3-phosphate.</text>
</comment>
<comment type="catalytic activity">
    <reaction evidence="7">
        <text>a 1-acyl-sn-glycero-3-phosphate + an acyl-CoA = a 1,2-diacyl-sn-glycero-3-phosphate + CoA</text>
        <dbReference type="Rhea" id="RHEA:19709"/>
        <dbReference type="ChEBI" id="CHEBI:57287"/>
        <dbReference type="ChEBI" id="CHEBI:57970"/>
        <dbReference type="ChEBI" id="CHEBI:58342"/>
        <dbReference type="ChEBI" id="CHEBI:58608"/>
        <dbReference type="EC" id="2.3.1.51"/>
    </reaction>
</comment>
<name>A0ABU9XIZ5_9BACI</name>
<evidence type="ECO:0000256" key="8">
    <source>
        <dbReference type="SAM" id="Phobius"/>
    </source>
</evidence>
<evidence type="ECO:0000259" key="9">
    <source>
        <dbReference type="SMART" id="SM00563"/>
    </source>
</evidence>
<evidence type="ECO:0000256" key="1">
    <source>
        <dbReference type="ARBA" id="ARBA00005189"/>
    </source>
</evidence>
<keyword evidence="5 7" id="KW-0443">Lipid metabolism</keyword>
<keyword evidence="7" id="KW-0594">Phospholipid biosynthesis</keyword>
<dbReference type="NCBIfam" id="TIGR00530">
    <property type="entry name" value="AGP_acyltrn"/>
    <property type="match status" value="1"/>
</dbReference>
<keyword evidence="6 7" id="KW-0012">Acyltransferase</keyword>
<dbReference type="EMBL" id="JBDIML010000004">
    <property type="protein sequence ID" value="MEN2768223.1"/>
    <property type="molecule type" value="Genomic_DNA"/>
</dbReference>
<evidence type="ECO:0000256" key="7">
    <source>
        <dbReference type="RuleBase" id="RU361267"/>
    </source>
</evidence>
<keyword evidence="8" id="KW-0472">Membrane</keyword>
<evidence type="ECO:0000256" key="5">
    <source>
        <dbReference type="ARBA" id="ARBA00023098"/>
    </source>
</evidence>
<feature type="transmembrane region" description="Helical" evidence="8">
    <location>
        <begin position="6"/>
        <end position="22"/>
    </location>
</feature>
<dbReference type="RefSeq" id="WP_345825702.1">
    <property type="nucleotide sequence ID" value="NZ_JBDIML010000004.1"/>
</dbReference>
<dbReference type="PANTHER" id="PTHR10434">
    <property type="entry name" value="1-ACYL-SN-GLYCEROL-3-PHOSPHATE ACYLTRANSFERASE"/>
    <property type="match status" value="1"/>
</dbReference>
<feature type="domain" description="Phospholipid/glycerol acyltransferase" evidence="9">
    <location>
        <begin position="73"/>
        <end position="187"/>
    </location>
</feature>
<evidence type="ECO:0000256" key="4">
    <source>
        <dbReference type="ARBA" id="ARBA00022679"/>
    </source>
</evidence>
<dbReference type="Pfam" id="PF01553">
    <property type="entry name" value="Acyltransferase"/>
    <property type="match status" value="1"/>
</dbReference>
<organism evidence="10 11">
    <name type="scientific">Ornithinibacillus xuwenensis</name>
    <dbReference type="NCBI Taxonomy" id="3144668"/>
    <lineage>
        <taxon>Bacteria</taxon>
        <taxon>Bacillati</taxon>
        <taxon>Bacillota</taxon>
        <taxon>Bacilli</taxon>
        <taxon>Bacillales</taxon>
        <taxon>Bacillaceae</taxon>
        <taxon>Ornithinibacillus</taxon>
    </lineage>
</organism>
<keyword evidence="4 7" id="KW-0808">Transferase</keyword>
<dbReference type="SUPFAM" id="SSF69593">
    <property type="entry name" value="Glycerol-3-phosphate (1)-acyltransferase"/>
    <property type="match status" value="1"/>
</dbReference>
<dbReference type="CDD" id="cd07989">
    <property type="entry name" value="LPLAT_AGPAT-like"/>
    <property type="match status" value="1"/>
</dbReference>
<dbReference type="Proteomes" id="UP001444625">
    <property type="component" value="Unassembled WGS sequence"/>
</dbReference>
<evidence type="ECO:0000313" key="11">
    <source>
        <dbReference type="Proteomes" id="UP001444625"/>
    </source>
</evidence>
<keyword evidence="11" id="KW-1185">Reference proteome</keyword>
<sequence>MLFTIWIYLYAIILVIGSIFKLQKSKKLAKQPSNEEIRKTIFETPQRVSQKVLERTGTDVHVTGREKIPEGPVLYVANHQGLFDILAFLGYLGKPIGFIAKKEINKLPIISTWMGLLHCVFIDRQDRRQSVNAINQGIKNLKNGNSLVIFPEGTRSRGSELHPFKPGSLRLATKANVPIVPVTIDGTYKMLEEGKGRVKGSTIHMTIHHPIMPETYQELKSSDLAEKIQHIVQDGLPNNKGIIEDAEVAVETP</sequence>
<comment type="caution">
    <text evidence="10">The sequence shown here is derived from an EMBL/GenBank/DDBJ whole genome shotgun (WGS) entry which is preliminary data.</text>
</comment>
<evidence type="ECO:0000256" key="6">
    <source>
        <dbReference type="ARBA" id="ARBA00023315"/>
    </source>
</evidence>
<dbReference type="InterPro" id="IPR002123">
    <property type="entry name" value="Plipid/glycerol_acylTrfase"/>
</dbReference>
<keyword evidence="8" id="KW-1133">Transmembrane helix</keyword>
<proteinExistence type="inferred from homology"/>
<dbReference type="GO" id="GO:0016746">
    <property type="term" value="F:acyltransferase activity"/>
    <property type="evidence" value="ECO:0007669"/>
    <property type="project" value="UniProtKB-KW"/>
</dbReference>
<comment type="pathway">
    <text evidence="1">Lipid metabolism.</text>
</comment>
<keyword evidence="7" id="KW-1208">Phospholipid metabolism</keyword>
<keyword evidence="8" id="KW-0812">Transmembrane</keyword>
<dbReference type="InterPro" id="IPR004552">
    <property type="entry name" value="AGP_acyltrans"/>
</dbReference>
<dbReference type="EC" id="2.3.1.51" evidence="7"/>
<evidence type="ECO:0000313" key="10">
    <source>
        <dbReference type="EMBL" id="MEN2768223.1"/>
    </source>
</evidence>
<evidence type="ECO:0000256" key="3">
    <source>
        <dbReference type="ARBA" id="ARBA00022516"/>
    </source>
</evidence>
<dbReference type="PANTHER" id="PTHR10434:SF64">
    <property type="entry name" value="1-ACYL-SN-GLYCEROL-3-PHOSPHATE ACYLTRANSFERASE-RELATED"/>
    <property type="match status" value="1"/>
</dbReference>
<protein>
    <recommendedName>
        <fullName evidence="7">1-acyl-sn-glycerol-3-phosphate acyltransferase</fullName>
        <ecNumber evidence="7">2.3.1.51</ecNumber>
    </recommendedName>
</protein>